<proteinExistence type="predicted"/>
<dbReference type="Proteomes" id="UP000505210">
    <property type="component" value="Chromosome"/>
</dbReference>
<evidence type="ECO:0000313" key="2">
    <source>
        <dbReference type="Proteomes" id="UP000505210"/>
    </source>
</evidence>
<name>A0A6M8BA35_9CYAN</name>
<gene>
    <name evidence="1" type="ORF">HPC62_15230</name>
</gene>
<keyword evidence="2" id="KW-1185">Reference proteome</keyword>
<sequence>MDNVFRYWQLVRLTSTGQSQPIELPTVKTWLEDTYADALLDLEGADRRLQQALWGVWQGQDSGHDLAQMSLRCWISHQIRNTCVSLAQRYGDRHGLEAADLFPLVLDDNGHAKPTYRPLSLEILTSFDPAKASLGTWCNLLTKSHPALTRLLLEKGIYLASDWAILNDSERERVRRILREYHLWSDFEIDQAVELLARYQAVYQRDRLRQRQAGQTGRCPEPTPAQLQEMMPSLSPKAVKAQLKHLASQLRQYRIHARSGNPQIYQPQDDGELERLGGSQTRFEAEDDSNTFLRRYRQALDQLLGQTIAEAIAANVSRLSRRTPPQDGPYVQGLHLRLCEGVSMTQIAPRIGLTSQVQVTRLLNLKRLRADVRHILIPQLTAAVRQEAAELVSADRLRTLDATLETLLSEQVDTLMADAAAEAQSPKPRKVKSRFAARLCAKIHTFLTGQTP</sequence>
<dbReference type="KEGG" id="theu:HPC62_15230"/>
<reference evidence="1 2" key="1">
    <citation type="submission" date="2020-05" db="EMBL/GenBank/DDBJ databases">
        <title>Complete genome sequence of of a novel Thermoleptolyngbya strain isolated from hot springs of Ganzi, Sichuan China.</title>
        <authorList>
            <person name="Tang J."/>
            <person name="Daroch M."/>
            <person name="Li L."/>
            <person name="Waleron K."/>
            <person name="Waleron M."/>
            <person name="Waleron M."/>
        </authorList>
    </citation>
    <scope>NUCLEOTIDE SEQUENCE [LARGE SCALE GENOMIC DNA]</scope>
    <source>
        <strain evidence="1 2">PKUAC-SCTA183</strain>
    </source>
</reference>
<dbReference type="RefSeq" id="WP_172357027.1">
    <property type="nucleotide sequence ID" value="NZ_CP053661.1"/>
</dbReference>
<dbReference type="EMBL" id="CP053661">
    <property type="protein sequence ID" value="QKD83368.1"/>
    <property type="molecule type" value="Genomic_DNA"/>
</dbReference>
<protein>
    <submittedName>
        <fullName evidence="1">Uncharacterized protein</fullName>
    </submittedName>
</protein>
<dbReference type="AlphaFoldDB" id="A0A6M8BA35"/>
<organism evidence="1 2">
    <name type="scientific">Thermoleptolyngbya sichuanensis A183</name>
    <dbReference type="NCBI Taxonomy" id="2737172"/>
    <lineage>
        <taxon>Bacteria</taxon>
        <taxon>Bacillati</taxon>
        <taxon>Cyanobacteriota</taxon>
        <taxon>Cyanophyceae</taxon>
        <taxon>Oculatellales</taxon>
        <taxon>Oculatellaceae</taxon>
        <taxon>Thermoleptolyngbya</taxon>
        <taxon>Thermoleptolyngbya sichuanensis</taxon>
    </lineage>
</organism>
<evidence type="ECO:0000313" key="1">
    <source>
        <dbReference type="EMBL" id="QKD83368.1"/>
    </source>
</evidence>
<accession>A0A6M8BA35</accession>